<dbReference type="EMBL" id="NBAG03000046">
    <property type="protein sequence ID" value="PNI94657.1"/>
    <property type="molecule type" value="Genomic_DNA"/>
</dbReference>
<reference evidence="1 2" key="1">
    <citation type="submission" date="2017-12" db="EMBL/GenBank/DDBJ databases">
        <title>High-resolution comparative analysis of great ape genomes.</title>
        <authorList>
            <person name="Pollen A."/>
            <person name="Hastie A."/>
            <person name="Hormozdiari F."/>
            <person name="Dougherty M."/>
            <person name="Liu R."/>
            <person name="Chaisson M."/>
            <person name="Hoppe E."/>
            <person name="Hill C."/>
            <person name="Pang A."/>
            <person name="Hillier L."/>
            <person name="Baker C."/>
            <person name="Armstrong J."/>
            <person name="Shendure J."/>
            <person name="Paten B."/>
            <person name="Wilson R."/>
            <person name="Chao H."/>
            <person name="Schneider V."/>
            <person name="Ventura M."/>
            <person name="Kronenberg Z."/>
            <person name="Murali S."/>
            <person name="Gordon D."/>
            <person name="Cantsilieris S."/>
            <person name="Munson K."/>
            <person name="Nelson B."/>
            <person name="Raja A."/>
            <person name="Underwood J."/>
            <person name="Diekhans M."/>
            <person name="Fiddes I."/>
            <person name="Haussler D."/>
            <person name="Eichler E."/>
        </authorList>
    </citation>
    <scope>NUCLEOTIDE SEQUENCE [LARGE SCALE GENOMIC DNA]</scope>
    <source>
        <strain evidence="1">Yerkes chimp pedigree #C0471</strain>
    </source>
</reference>
<name>A0A2J8QEI7_PANTR</name>
<dbReference type="Proteomes" id="UP000236370">
    <property type="component" value="Unassembled WGS sequence"/>
</dbReference>
<dbReference type="AlphaFoldDB" id="A0A2J8QEI7"/>
<proteinExistence type="predicted"/>
<evidence type="ECO:0000313" key="2">
    <source>
        <dbReference type="Proteomes" id="UP000236370"/>
    </source>
</evidence>
<evidence type="ECO:0000313" key="1">
    <source>
        <dbReference type="EMBL" id="PNI94657.1"/>
    </source>
</evidence>
<accession>A0A2J8QEI7</accession>
<gene>
    <name evidence="1" type="ORF">CK820_G0033601</name>
</gene>
<feature type="non-terminal residue" evidence="1">
    <location>
        <position position="1"/>
    </location>
</feature>
<organism evidence="1 2">
    <name type="scientific">Pan troglodytes</name>
    <name type="common">Chimpanzee</name>
    <dbReference type="NCBI Taxonomy" id="9598"/>
    <lineage>
        <taxon>Eukaryota</taxon>
        <taxon>Metazoa</taxon>
        <taxon>Chordata</taxon>
        <taxon>Craniata</taxon>
        <taxon>Vertebrata</taxon>
        <taxon>Euteleostomi</taxon>
        <taxon>Mammalia</taxon>
        <taxon>Eutheria</taxon>
        <taxon>Euarchontoglires</taxon>
        <taxon>Primates</taxon>
        <taxon>Haplorrhini</taxon>
        <taxon>Catarrhini</taxon>
        <taxon>Hominidae</taxon>
        <taxon>Pan</taxon>
    </lineage>
</organism>
<sequence length="47" mass="5284">TMSVLSCICEARQENEARSEDPPTTPIREKKSLICLSLHMAMSYIVT</sequence>
<comment type="caution">
    <text evidence="1">The sequence shown here is derived from an EMBL/GenBank/DDBJ whole genome shotgun (WGS) entry which is preliminary data.</text>
</comment>
<protein>
    <submittedName>
        <fullName evidence="1">TP53BP1 isoform 13</fullName>
    </submittedName>
</protein>